<dbReference type="Proteomes" id="UP001267290">
    <property type="component" value="Unassembled WGS sequence"/>
</dbReference>
<proteinExistence type="predicted"/>
<sequence length="56" mass="6010">MKSRIKTIKGISIGIIISALLTSGVANASNGGNNIIVFYKQLKYKINGEMRNSLLG</sequence>
<evidence type="ECO:0000313" key="1">
    <source>
        <dbReference type="EMBL" id="MDR6551551.1"/>
    </source>
</evidence>
<evidence type="ECO:0000313" key="2">
    <source>
        <dbReference type="Proteomes" id="UP001267290"/>
    </source>
</evidence>
<comment type="caution">
    <text evidence="1">The sequence shown here is derived from an EMBL/GenBank/DDBJ whole genome shotgun (WGS) entry which is preliminary data.</text>
</comment>
<reference evidence="1 2" key="1">
    <citation type="submission" date="2023-07" db="EMBL/GenBank/DDBJ databases">
        <title>Sorghum-associated microbial communities from plants grown in Nebraska, USA.</title>
        <authorList>
            <person name="Schachtman D."/>
        </authorList>
    </citation>
    <scope>NUCLEOTIDE SEQUENCE [LARGE SCALE GENOMIC DNA]</scope>
    <source>
        <strain evidence="1 2">CC258</strain>
    </source>
</reference>
<organism evidence="1 2">
    <name type="scientific">Paenibacillus qinlingensis</name>
    <dbReference type="NCBI Taxonomy" id="1837343"/>
    <lineage>
        <taxon>Bacteria</taxon>
        <taxon>Bacillati</taxon>
        <taxon>Bacillota</taxon>
        <taxon>Bacilli</taxon>
        <taxon>Bacillales</taxon>
        <taxon>Paenibacillaceae</taxon>
        <taxon>Paenibacillus</taxon>
    </lineage>
</organism>
<dbReference type="RefSeq" id="WP_310499127.1">
    <property type="nucleotide sequence ID" value="NZ_JAVDSB010000004.1"/>
</dbReference>
<keyword evidence="2" id="KW-1185">Reference proteome</keyword>
<name>A0ABU1NVQ3_9BACL</name>
<protein>
    <submittedName>
        <fullName evidence="1">Uncharacterized protein</fullName>
    </submittedName>
</protein>
<gene>
    <name evidence="1" type="ORF">J2736_002740</name>
</gene>
<dbReference type="EMBL" id="JAVDSB010000004">
    <property type="protein sequence ID" value="MDR6551551.1"/>
    <property type="molecule type" value="Genomic_DNA"/>
</dbReference>
<accession>A0ABU1NVQ3</accession>